<accession>A0A1I2FJQ5</accession>
<dbReference type="Pfam" id="PF01410">
    <property type="entry name" value="COLFI"/>
    <property type="match status" value="1"/>
</dbReference>
<keyword evidence="2" id="KW-0964">Secreted</keyword>
<dbReference type="Pfam" id="PF13948">
    <property type="entry name" value="DUF4215"/>
    <property type="match status" value="1"/>
</dbReference>
<evidence type="ECO:0000313" key="8">
    <source>
        <dbReference type="Proteomes" id="UP000199400"/>
    </source>
</evidence>
<evidence type="ECO:0000259" key="6">
    <source>
        <dbReference type="Pfam" id="PF01410"/>
    </source>
</evidence>
<evidence type="ECO:0000313" key="7">
    <source>
        <dbReference type="EMBL" id="SFF04691.1"/>
    </source>
</evidence>
<evidence type="ECO:0000256" key="3">
    <source>
        <dbReference type="ARBA" id="ARBA00022729"/>
    </source>
</evidence>
<keyword evidence="3" id="KW-0732">Signal</keyword>
<protein>
    <submittedName>
        <fullName evidence="7">Myxococcus cysteine-rich repeat-containing protein</fullName>
    </submittedName>
</protein>
<evidence type="ECO:0000256" key="5">
    <source>
        <dbReference type="ARBA" id="ARBA00023157"/>
    </source>
</evidence>
<dbReference type="STRING" id="54.SAMN02745121_06679"/>
<dbReference type="NCBIfam" id="TIGR02232">
    <property type="entry name" value="myxo_disulf_rpt"/>
    <property type="match status" value="2"/>
</dbReference>
<organism evidence="7 8">
    <name type="scientific">Nannocystis exedens</name>
    <dbReference type="NCBI Taxonomy" id="54"/>
    <lineage>
        <taxon>Bacteria</taxon>
        <taxon>Pseudomonadati</taxon>
        <taxon>Myxococcota</taxon>
        <taxon>Polyangia</taxon>
        <taxon>Nannocystales</taxon>
        <taxon>Nannocystaceae</taxon>
        <taxon>Nannocystis</taxon>
    </lineage>
</organism>
<dbReference type="InterPro" id="IPR011936">
    <property type="entry name" value="Myxo_disulph_rpt"/>
</dbReference>
<keyword evidence="8" id="KW-1185">Reference proteome</keyword>
<dbReference type="InterPro" id="IPR000885">
    <property type="entry name" value="Fib_collagen_C"/>
</dbReference>
<sequence>DGFEQPGEECDAGDSNSNTGACTLACKNPICGDTFVQPGKGEQCDDGNLSNNDACLNTCKSASCGDGVVHQGVEQCDDGNQVGNDFCSNQCLSPTCSDGVKNGSETGVDCGGPCGKCGLGGSCQSHGDCAQQACVNNVCVLTKSCKELKQANPALGDGDYTIDPDGGGSVQPLVVHCDMDAGACGYTMVRFNDGALGGHQDAYTNKCAAVGMEVIVPRTKAHATAIVGWNGGVVPNLYNVFPKYNGAQYITNWTGRCQGQPCTFWMTDNAQGNVSCLAPPASHEPNGDNSVNYRIYKWNEGCGIEGGWNDADASVAYTGWVICSTNDC</sequence>
<reference evidence="8" key="1">
    <citation type="submission" date="2016-10" db="EMBL/GenBank/DDBJ databases">
        <authorList>
            <person name="Varghese N."/>
            <person name="Submissions S."/>
        </authorList>
    </citation>
    <scope>NUCLEOTIDE SEQUENCE [LARGE SCALE GENOMIC DNA]</scope>
    <source>
        <strain evidence="8">ATCC 25963</strain>
    </source>
</reference>
<evidence type="ECO:0000256" key="4">
    <source>
        <dbReference type="ARBA" id="ARBA00022737"/>
    </source>
</evidence>
<keyword evidence="5" id="KW-1015">Disulfide bond</keyword>
<feature type="domain" description="Fibrillar collagen NC1" evidence="6">
    <location>
        <begin position="142"/>
        <end position="183"/>
    </location>
</feature>
<evidence type="ECO:0000256" key="1">
    <source>
        <dbReference type="ARBA" id="ARBA00004613"/>
    </source>
</evidence>
<name>A0A1I2FJQ5_9BACT</name>
<gene>
    <name evidence="7" type="ORF">SAMN02745121_06679</name>
</gene>
<keyword evidence="4" id="KW-0677">Repeat</keyword>
<dbReference type="SUPFAM" id="SSF56496">
    <property type="entry name" value="Fibrinogen C-terminal domain-like"/>
    <property type="match status" value="1"/>
</dbReference>
<proteinExistence type="predicted"/>
<evidence type="ECO:0000256" key="2">
    <source>
        <dbReference type="ARBA" id="ARBA00022525"/>
    </source>
</evidence>
<dbReference type="Gene3D" id="2.60.120.1000">
    <property type="match status" value="1"/>
</dbReference>
<comment type="subcellular location">
    <subcellularLocation>
        <location evidence="1">Secreted</location>
    </subcellularLocation>
</comment>
<dbReference type="GO" id="GO:0005201">
    <property type="term" value="F:extracellular matrix structural constituent"/>
    <property type="evidence" value="ECO:0007669"/>
    <property type="project" value="InterPro"/>
</dbReference>
<dbReference type="EMBL" id="FOMX01000026">
    <property type="protein sequence ID" value="SFF04691.1"/>
    <property type="molecule type" value="Genomic_DNA"/>
</dbReference>
<dbReference type="AlphaFoldDB" id="A0A1I2FJQ5"/>
<dbReference type="Proteomes" id="UP000199400">
    <property type="component" value="Unassembled WGS sequence"/>
</dbReference>
<dbReference type="RefSeq" id="WP_143141116.1">
    <property type="nucleotide sequence ID" value="NZ_FOMX01000026.1"/>
</dbReference>
<dbReference type="GO" id="GO:0005576">
    <property type="term" value="C:extracellular region"/>
    <property type="evidence" value="ECO:0007669"/>
    <property type="project" value="UniProtKB-SubCell"/>
</dbReference>
<dbReference type="NCBIfam" id="NF040941">
    <property type="entry name" value="GGGWT_bact"/>
    <property type="match status" value="1"/>
</dbReference>
<dbReference type="InterPro" id="IPR036056">
    <property type="entry name" value="Fibrinogen-like_C"/>
</dbReference>
<feature type="non-terminal residue" evidence="7">
    <location>
        <position position="1"/>
    </location>
</feature>